<organism evidence="1 2">
    <name type="scientific">Almyronema epifaneia S1</name>
    <dbReference type="NCBI Taxonomy" id="2991925"/>
    <lineage>
        <taxon>Bacteria</taxon>
        <taxon>Bacillati</taxon>
        <taxon>Cyanobacteriota</taxon>
        <taxon>Cyanophyceae</taxon>
        <taxon>Nodosilineales</taxon>
        <taxon>Nodosilineaceae</taxon>
        <taxon>Almyronema</taxon>
        <taxon>Almyronema epifaneia</taxon>
    </lineage>
</organism>
<gene>
    <name evidence="1" type="ORF">ACFVKH_02745</name>
</gene>
<evidence type="ECO:0000313" key="1">
    <source>
        <dbReference type="EMBL" id="MFE4105179.1"/>
    </source>
</evidence>
<name>A0ABW6IAU7_9CYAN</name>
<reference evidence="1 2" key="1">
    <citation type="submission" date="2024-10" db="EMBL/GenBank/DDBJ databases">
        <authorList>
            <person name="Ratan Roy A."/>
            <person name="Morales Sandoval P.H."/>
            <person name="De Los Santos Villalobos S."/>
            <person name="Chakraborty S."/>
            <person name="Mukherjee J."/>
        </authorList>
    </citation>
    <scope>NUCLEOTIDE SEQUENCE [LARGE SCALE GENOMIC DNA]</scope>
    <source>
        <strain evidence="1 2">S1</strain>
    </source>
</reference>
<keyword evidence="2" id="KW-1185">Reference proteome</keyword>
<proteinExistence type="predicted"/>
<sequence>MKRFNGSKPPAAKLPAALCSLPSAFRYNAQPLANAAIALNTPPKTVHAAAAFSD</sequence>
<accession>A0ABW6IAU7</accession>
<comment type="caution">
    <text evidence="1">The sequence shown here is derived from an EMBL/GenBank/DDBJ whole genome shotgun (WGS) entry which is preliminary data.</text>
</comment>
<evidence type="ECO:0000313" key="2">
    <source>
        <dbReference type="Proteomes" id="UP001600165"/>
    </source>
</evidence>
<dbReference type="RefSeq" id="WP_377961297.1">
    <property type="nucleotide sequence ID" value="NZ_JBHZOL010000020.1"/>
</dbReference>
<dbReference type="Proteomes" id="UP001600165">
    <property type="component" value="Unassembled WGS sequence"/>
</dbReference>
<protein>
    <submittedName>
        <fullName evidence="1">Uncharacterized protein</fullName>
    </submittedName>
</protein>
<dbReference type="EMBL" id="JBHZOL010000020">
    <property type="protein sequence ID" value="MFE4105179.1"/>
    <property type="molecule type" value="Genomic_DNA"/>
</dbReference>